<gene>
    <name evidence="3" type="ORF">IAR63_17550</name>
</gene>
<name>A0A7H0F5T5_9CYAN</name>
<reference evidence="3 4" key="1">
    <citation type="submission" date="2020-08" db="EMBL/GenBank/DDBJ databases">
        <title>Complete genome sequence of Raphidiopsis curvispora isolated from drinking water reservoir in South Korea.</title>
        <authorList>
            <person name="Jeong J."/>
        </authorList>
    </citation>
    <scope>NUCLEOTIDE SEQUENCE [LARGE SCALE GENOMIC DNA]</scope>
    <source>
        <strain evidence="3 4">GIHE-G1</strain>
        <plasmid evidence="3 4">p-r.curvispora1</plasmid>
    </source>
</reference>
<dbReference type="Pfam" id="PF01970">
    <property type="entry name" value="TctA"/>
    <property type="match status" value="1"/>
</dbReference>
<proteinExistence type="predicted"/>
<feature type="transmembrane region" description="Helical" evidence="1">
    <location>
        <begin position="444"/>
        <end position="464"/>
    </location>
</feature>
<dbReference type="EMBL" id="CP060823">
    <property type="protein sequence ID" value="QNP31401.1"/>
    <property type="molecule type" value="Genomic_DNA"/>
</dbReference>
<feature type="transmembrane region" description="Helical" evidence="1">
    <location>
        <begin position="190"/>
        <end position="209"/>
    </location>
</feature>
<keyword evidence="3" id="KW-0614">Plasmid</keyword>
<feature type="transmembrane region" description="Helical" evidence="1">
    <location>
        <begin position="323"/>
        <end position="343"/>
    </location>
</feature>
<feature type="domain" description="DUF112" evidence="2">
    <location>
        <begin position="9"/>
        <end position="408"/>
    </location>
</feature>
<sequence length="472" mass="50237">MYLVLSLPALILGILVGIVSGLTPGIHVNLIASLMVAFYASASLDKEFALPISIFIVAVSITHAFFDYIPSLFLGIPTDEVYSLLPGQRLIKEGNGGEALNLSIEGSWRGLKAALLIASLCTLLTVIGINPIEWVEKLIKPGLFWILLIASAILIITEKNRLTAGLLFLLSGIFGIIILGTPLIPGGSSAAFGVLFPALSGLFGISGLLQTLSEKTASLPPQNKNIKLNLPESEINKGSLIGTLSGMAVGLLPGLGSANAATLALLFIGNQETSDRSRLYIVITSAIQSSDALFGIAALYFINKSRSGASVAINSIIGDLDSWITMILILMGMGIAGFLSRKLLLKTWRPLTSVIDNLDYKSLTIAIIVFITTLVLISTGIWGLLILVAGSCLGLLPSIFQVRKSQMMGLFLVPVLLFFSGYQDTVVSFFALEGQSSPPVNSSLSEISIFLLISVIIAISSYFINSKFQRNT</sequence>
<keyword evidence="4" id="KW-1185">Reference proteome</keyword>
<dbReference type="Proteomes" id="UP000516013">
    <property type="component" value="Plasmid p-r.curvispora1"/>
</dbReference>
<feature type="transmembrane region" description="Helical" evidence="1">
    <location>
        <begin position="408"/>
        <end position="432"/>
    </location>
</feature>
<organism evidence="3 4">
    <name type="scientific">Cylindrospermopsis curvispora GIHE-G1</name>
    <dbReference type="NCBI Taxonomy" id="2666332"/>
    <lineage>
        <taxon>Bacteria</taxon>
        <taxon>Bacillati</taxon>
        <taxon>Cyanobacteriota</taxon>
        <taxon>Cyanophyceae</taxon>
        <taxon>Nostocales</taxon>
        <taxon>Aphanizomenonaceae</taxon>
        <taxon>Cylindrospermopsis</taxon>
    </lineage>
</organism>
<keyword evidence="1" id="KW-0812">Transmembrane</keyword>
<accession>A0A7H0F5T5</accession>
<dbReference type="PANTHER" id="PTHR42204:SF1">
    <property type="entry name" value="INTEGRAL MEMBRANE PROTEIN"/>
    <property type="match status" value="1"/>
</dbReference>
<dbReference type="KEGG" id="ccur:IAR63_17550"/>
<feature type="transmembrane region" description="Helical" evidence="1">
    <location>
        <begin position="280"/>
        <end position="302"/>
    </location>
</feature>
<feature type="transmembrane region" description="Helical" evidence="1">
    <location>
        <begin position="363"/>
        <end position="396"/>
    </location>
</feature>
<dbReference type="PANTHER" id="PTHR42204">
    <property type="entry name" value="INTEGRAL MEMBRANE PROTEIN"/>
    <property type="match status" value="1"/>
</dbReference>
<feature type="transmembrane region" description="Helical" evidence="1">
    <location>
        <begin position="113"/>
        <end position="132"/>
    </location>
</feature>
<feature type="transmembrane region" description="Helical" evidence="1">
    <location>
        <begin position="164"/>
        <end position="184"/>
    </location>
</feature>
<protein>
    <submittedName>
        <fullName evidence="3">Tripartite tricarboxylate transporter permease</fullName>
    </submittedName>
</protein>
<feature type="transmembrane region" description="Helical" evidence="1">
    <location>
        <begin position="247"/>
        <end position="268"/>
    </location>
</feature>
<feature type="transmembrane region" description="Helical" evidence="1">
    <location>
        <begin position="48"/>
        <end position="66"/>
    </location>
</feature>
<dbReference type="AlphaFoldDB" id="A0A7H0F5T5"/>
<keyword evidence="1" id="KW-1133">Transmembrane helix</keyword>
<evidence type="ECO:0000313" key="4">
    <source>
        <dbReference type="Proteomes" id="UP000516013"/>
    </source>
</evidence>
<feature type="transmembrane region" description="Helical" evidence="1">
    <location>
        <begin position="138"/>
        <end position="157"/>
    </location>
</feature>
<keyword evidence="1" id="KW-0472">Membrane</keyword>
<evidence type="ECO:0000313" key="3">
    <source>
        <dbReference type="EMBL" id="QNP31401.1"/>
    </source>
</evidence>
<dbReference type="RefSeq" id="WP_187707571.1">
    <property type="nucleotide sequence ID" value="NZ_CP060823.1"/>
</dbReference>
<geneLocation type="plasmid" evidence="3 4">
    <name>p-r.curvispora1</name>
</geneLocation>
<dbReference type="InterPro" id="IPR002823">
    <property type="entry name" value="DUF112_TM"/>
</dbReference>
<evidence type="ECO:0000256" key="1">
    <source>
        <dbReference type="SAM" id="Phobius"/>
    </source>
</evidence>
<evidence type="ECO:0000259" key="2">
    <source>
        <dbReference type="Pfam" id="PF01970"/>
    </source>
</evidence>